<feature type="compositionally biased region" description="Acidic residues" evidence="1">
    <location>
        <begin position="9"/>
        <end position="21"/>
    </location>
</feature>
<sequence>MQVNNSILEETEESEESEKVEDEVVKSETPIVLLSRSKIIQIGGDADEAGEPIDTLRIERERQTQGLKLHEAGATETITDLDPNKVVIRFDFWLSDAFKDASSQLLEKDWGNWIIRKKWEKKQ</sequence>
<evidence type="ECO:0000313" key="3">
    <source>
        <dbReference type="Proteomes" id="UP000266861"/>
    </source>
</evidence>
<dbReference type="STRING" id="1348612.A0A397HA17"/>
<accession>A0A397HA17</accession>
<keyword evidence="3" id="KW-1185">Reference proteome</keyword>
<comment type="caution">
    <text evidence="2">The sequence shown here is derived from an EMBL/GenBank/DDBJ whole genome shotgun (WGS) entry which is preliminary data.</text>
</comment>
<organism evidence="2 3">
    <name type="scientific">Diversispora epigaea</name>
    <dbReference type="NCBI Taxonomy" id="1348612"/>
    <lineage>
        <taxon>Eukaryota</taxon>
        <taxon>Fungi</taxon>
        <taxon>Fungi incertae sedis</taxon>
        <taxon>Mucoromycota</taxon>
        <taxon>Glomeromycotina</taxon>
        <taxon>Glomeromycetes</taxon>
        <taxon>Diversisporales</taxon>
        <taxon>Diversisporaceae</taxon>
        <taxon>Diversispora</taxon>
    </lineage>
</organism>
<name>A0A397HA17_9GLOM</name>
<reference evidence="2 3" key="1">
    <citation type="submission" date="2018-08" db="EMBL/GenBank/DDBJ databases">
        <title>Genome and evolution of the arbuscular mycorrhizal fungus Diversispora epigaea (formerly Glomus versiforme) and its bacterial endosymbionts.</title>
        <authorList>
            <person name="Sun X."/>
            <person name="Fei Z."/>
            <person name="Harrison M."/>
        </authorList>
    </citation>
    <scope>NUCLEOTIDE SEQUENCE [LARGE SCALE GENOMIC DNA]</scope>
    <source>
        <strain evidence="2 3">IT104</strain>
    </source>
</reference>
<dbReference type="AlphaFoldDB" id="A0A397HA17"/>
<evidence type="ECO:0000256" key="1">
    <source>
        <dbReference type="SAM" id="MobiDB-lite"/>
    </source>
</evidence>
<dbReference type="OrthoDB" id="2289918at2759"/>
<dbReference type="EMBL" id="PQFF01000327">
    <property type="protein sequence ID" value="RHZ59902.1"/>
    <property type="molecule type" value="Genomic_DNA"/>
</dbReference>
<evidence type="ECO:0000313" key="2">
    <source>
        <dbReference type="EMBL" id="RHZ59902.1"/>
    </source>
</evidence>
<dbReference type="Proteomes" id="UP000266861">
    <property type="component" value="Unassembled WGS sequence"/>
</dbReference>
<proteinExistence type="predicted"/>
<protein>
    <submittedName>
        <fullName evidence="2">Uncharacterized protein</fullName>
    </submittedName>
</protein>
<feature type="region of interest" description="Disordered" evidence="1">
    <location>
        <begin position="1"/>
        <end position="22"/>
    </location>
</feature>
<gene>
    <name evidence="2" type="ORF">Glove_360g116</name>
</gene>